<comment type="caution">
    <text evidence="2">The sequence shown here is derived from an EMBL/GenBank/DDBJ whole genome shotgun (WGS) entry which is preliminary data.</text>
</comment>
<evidence type="ECO:0000256" key="1">
    <source>
        <dbReference type="SAM" id="SignalP"/>
    </source>
</evidence>
<name>A0A2W5QG04_VARPD</name>
<protein>
    <submittedName>
        <fullName evidence="2">Uncharacterized protein</fullName>
    </submittedName>
</protein>
<proteinExistence type="predicted"/>
<sequence>MHLHARLHPSDTRRRWLLWAAAATLLPTAAAAQVKAPAPPTARVPWLRVRFPRRGGMRLLRGRLQARTHSVRDYVIQARAGQSLEVELETLAPGASFKVLGPQQKDALFMSEFSALPLWQGRLSADGDYRVRVSLNAVQRTRGESMDFILRLALHAA</sequence>
<dbReference type="Gene3D" id="2.60.120.380">
    <property type="match status" value="1"/>
</dbReference>
<organism evidence="2 3">
    <name type="scientific">Variovorax paradoxus</name>
    <dbReference type="NCBI Taxonomy" id="34073"/>
    <lineage>
        <taxon>Bacteria</taxon>
        <taxon>Pseudomonadati</taxon>
        <taxon>Pseudomonadota</taxon>
        <taxon>Betaproteobacteria</taxon>
        <taxon>Burkholderiales</taxon>
        <taxon>Comamonadaceae</taxon>
        <taxon>Variovorax</taxon>
    </lineage>
</organism>
<feature type="chain" id="PRO_5015942212" evidence="1">
    <location>
        <begin position="33"/>
        <end position="157"/>
    </location>
</feature>
<reference evidence="2 3" key="1">
    <citation type="submission" date="2017-08" db="EMBL/GenBank/DDBJ databases">
        <title>Infants hospitalized years apart are colonized by the same room-sourced microbial strains.</title>
        <authorList>
            <person name="Brooks B."/>
            <person name="Olm M.R."/>
            <person name="Firek B.A."/>
            <person name="Baker R."/>
            <person name="Thomas B.C."/>
            <person name="Morowitz M.J."/>
            <person name="Banfield J.F."/>
        </authorList>
    </citation>
    <scope>NUCLEOTIDE SEQUENCE [LARGE SCALE GENOMIC DNA]</scope>
    <source>
        <strain evidence="2">S2_005_003_R2_41</strain>
    </source>
</reference>
<evidence type="ECO:0000313" key="2">
    <source>
        <dbReference type="EMBL" id="PZQ76116.1"/>
    </source>
</evidence>
<keyword evidence="1" id="KW-0732">Signal</keyword>
<evidence type="ECO:0000313" key="3">
    <source>
        <dbReference type="Proteomes" id="UP000249135"/>
    </source>
</evidence>
<feature type="signal peptide" evidence="1">
    <location>
        <begin position="1"/>
        <end position="32"/>
    </location>
</feature>
<dbReference type="Proteomes" id="UP000249135">
    <property type="component" value="Unassembled WGS sequence"/>
</dbReference>
<dbReference type="EMBL" id="QFPP01000062">
    <property type="protein sequence ID" value="PZQ76116.1"/>
    <property type="molecule type" value="Genomic_DNA"/>
</dbReference>
<gene>
    <name evidence="2" type="ORF">DI563_07835</name>
</gene>
<dbReference type="AlphaFoldDB" id="A0A2W5QG04"/>
<accession>A0A2W5QG04</accession>